<evidence type="ECO:0000313" key="4">
    <source>
        <dbReference type="Proteomes" id="UP001215598"/>
    </source>
</evidence>
<dbReference type="EMBL" id="JARKIB010000042">
    <property type="protein sequence ID" value="KAJ7758392.1"/>
    <property type="molecule type" value="Genomic_DNA"/>
</dbReference>
<evidence type="ECO:0000256" key="1">
    <source>
        <dbReference type="SAM" id="MobiDB-lite"/>
    </source>
</evidence>
<evidence type="ECO:0000313" key="3">
    <source>
        <dbReference type="EMBL" id="KAJ7758392.1"/>
    </source>
</evidence>
<name>A0AAD7JA74_9AGAR</name>
<organism evidence="3 4">
    <name type="scientific">Mycena metata</name>
    <dbReference type="NCBI Taxonomy" id="1033252"/>
    <lineage>
        <taxon>Eukaryota</taxon>
        <taxon>Fungi</taxon>
        <taxon>Dikarya</taxon>
        <taxon>Basidiomycota</taxon>
        <taxon>Agaricomycotina</taxon>
        <taxon>Agaricomycetes</taxon>
        <taxon>Agaricomycetidae</taxon>
        <taxon>Agaricales</taxon>
        <taxon>Marasmiineae</taxon>
        <taxon>Mycenaceae</taxon>
        <taxon>Mycena</taxon>
    </lineage>
</organism>
<reference evidence="3" key="1">
    <citation type="submission" date="2023-03" db="EMBL/GenBank/DDBJ databases">
        <title>Massive genome expansion in bonnet fungi (Mycena s.s.) driven by repeated elements and novel gene families across ecological guilds.</title>
        <authorList>
            <consortium name="Lawrence Berkeley National Laboratory"/>
            <person name="Harder C.B."/>
            <person name="Miyauchi S."/>
            <person name="Viragh M."/>
            <person name="Kuo A."/>
            <person name="Thoen E."/>
            <person name="Andreopoulos B."/>
            <person name="Lu D."/>
            <person name="Skrede I."/>
            <person name="Drula E."/>
            <person name="Henrissat B."/>
            <person name="Morin E."/>
            <person name="Kohler A."/>
            <person name="Barry K."/>
            <person name="LaButti K."/>
            <person name="Morin E."/>
            <person name="Salamov A."/>
            <person name="Lipzen A."/>
            <person name="Mereny Z."/>
            <person name="Hegedus B."/>
            <person name="Baldrian P."/>
            <person name="Stursova M."/>
            <person name="Weitz H."/>
            <person name="Taylor A."/>
            <person name="Grigoriev I.V."/>
            <person name="Nagy L.G."/>
            <person name="Martin F."/>
            <person name="Kauserud H."/>
        </authorList>
    </citation>
    <scope>NUCLEOTIDE SEQUENCE</scope>
    <source>
        <strain evidence="3">CBHHK182m</strain>
    </source>
</reference>
<dbReference type="InterPro" id="IPR041078">
    <property type="entry name" value="Plavaka"/>
</dbReference>
<proteinExistence type="predicted"/>
<dbReference type="Proteomes" id="UP001215598">
    <property type="component" value="Unassembled WGS sequence"/>
</dbReference>
<dbReference type="Pfam" id="PF18759">
    <property type="entry name" value="Plavaka"/>
    <property type="match status" value="1"/>
</dbReference>
<protein>
    <recommendedName>
        <fullName evidence="2">DUF6830 domain-containing protein</fullName>
    </recommendedName>
</protein>
<dbReference type="Pfam" id="PF20722">
    <property type="entry name" value="DUF6830"/>
    <property type="match status" value="1"/>
</dbReference>
<dbReference type="AlphaFoldDB" id="A0AAD7JA74"/>
<keyword evidence="4" id="KW-1185">Reference proteome</keyword>
<comment type="caution">
    <text evidence="3">The sequence shown here is derived from an EMBL/GenBank/DDBJ whole genome shotgun (WGS) entry which is preliminary data.</text>
</comment>
<feature type="compositionally biased region" description="Low complexity" evidence="1">
    <location>
        <begin position="1"/>
        <end position="15"/>
    </location>
</feature>
<feature type="region of interest" description="Disordered" evidence="1">
    <location>
        <begin position="74"/>
        <end position="134"/>
    </location>
</feature>
<feature type="domain" description="DUF6830" evidence="2">
    <location>
        <begin position="774"/>
        <end position="933"/>
    </location>
</feature>
<evidence type="ECO:0000259" key="2">
    <source>
        <dbReference type="Pfam" id="PF20722"/>
    </source>
</evidence>
<feature type="region of interest" description="Disordered" evidence="1">
    <location>
        <begin position="1"/>
        <end position="23"/>
    </location>
</feature>
<gene>
    <name evidence="3" type="ORF">B0H16DRAFT_1720991</name>
</gene>
<accession>A0AAD7JA74</accession>
<sequence>MPGQRRSSRRQFSQGREPRFPIEGNHCPICTKKFPNSRQCRQHMNQPNGRCHPAIHLAVLNAAKNYASWGAAPEVDQDYDDDHNPGSTDDFEDRFDTGVDYPSDNSAPNLGDPGSSCAPMERTPEPPTKGPVRECFEGASRTFGEGKTFMASFHEDQYSEERQSNVYYPFASAEEWEFASFLARSNMSNESIDELLKLQLTAKMHLSFKNSKDLRSRIEILPRGPQWKSVPWRTEYPTKSPLTVYYRDPLECLQHLLSNPLVKDHIHFTPFRLWANADKLMRVYTEWLSGDAAWKMQKQLPAGATLLGTALSSDKTQLTAMTGNRSAYPVLISLADIDPDFRSKASHHAFLLLILLPVAKFLEKNSEIRGVLASRLFHAILDFVLVPLKETAKIGHMMSDPLGWQRFCYTPLAAYILDTPESLLVAGVAGKRSSVTTASYKEFGDPFRHPSRTRAMTLAQLKELEEELDPWDLPAYIKAAKAEGLNGVHRPFWRDWAMSEPSDFLTPEILHHWLKMFYDHLCQWCLQAVGAAELDFRFSVLRPHTGMRHFQEGISKAKQTTGREHRDIMRYIVPVIAEATGITKEFLTTIASLVNFFYHGQAPAINEDILEKIDATLGRFHDHKQAILDAGARKGKKGAINNWYIPKLEFLQSVVPAIRANGVPLQWSADVTEHAHITLVKDPASHSNNQKYEAQICRCLDRRDKCRQFDLATAMEVAGVDFTAPELHPTPDYDDGDDDDDVNLPSSLVTTTSDLLDAIDPVTNLAGTRRTFVNYFVASSLLQDGKFPNAPTPYRTFVAPDNSTAFHLTSKYVGPQVEIDLAATNFRLPDLRACLETYLHRGPGSQLILGGKRPALPHDILASKSIRKLEFWNNVRIQSRSFHDSSKILLPETVNASPPDATWKFGRGDTVIVNTDSVSRWPESGLTGHTVCQIRMIFRVVPPRYTVPRPETKGFLAYVQHFKVVPQTNPMGGGKGMLPEPASGMYLLKRARRSDGSIMGDVIPLDRLRAPVELTPRFGKVADRRLSKETSLDLCDEFWLSNWFTKEVFFALCQ</sequence>
<dbReference type="InterPro" id="IPR049233">
    <property type="entry name" value="DUF6830"/>
</dbReference>